<proteinExistence type="predicted"/>
<organism evidence="1 2">
    <name type="scientific">Rhodopseudomonas julia</name>
    <dbReference type="NCBI Taxonomy" id="200617"/>
    <lineage>
        <taxon>Bacteria</taxon>
        <taxon>Pseudomonadati</taxon>
        <taxon>Pseudomonadota</taxon>
        <taxon>Alphaproteobacteria</taxon>
        <taxon>Hyphomicrobiales</taxon>
        <taxon>Nitrobacteraceae</taxon>
        <taxon>Rhodopseudomonas</taxon>
    </lineage>
</organism>
<keyword evidence="2" id="KW-1185">Reference proteome</keyword>
<comment type="caution">
    <text evidence="1">The sequence shown here is derived from an EMBL/GenBank/DDBJ whole genome shotgun (WGS) entry which is preliminary data.</text>
</comment>
<reference evidence="1 2" key="1">
    <citation type="submission" date="2023-07" db="EMBL/GenBank/DDBJ databases">
        <title>Genomic Encyclopedia of Type Strains, Phase IV (KMG-IV): sequencing the most valuable type-strain genomes for metagenomic binning, comparative biology and taxonomic classification.</title>
        <authorList>
            <person name="Goeker M."/>
        </authorList>
    </citation>
    <scope>NUCLEOTIDE SEQUENCE [LARGE SCALE GENOMIC DNA]</scope>
    <source>
        <strain evidence="1 2">DSM 11549</strain>
    </source>
</reference>
<name>A0ABU0C744_9BRAD</name>
<accession>A0ABU0C744</accession>
<evidence type="ECO:0000313" key="1">
    <source>
        <dbReference type="EMBL" id="MDQ0326339.1"/>
    </source>
</evidence>
<protein>
    <submittedName>
        <fullName evidence="1">Uncharacterized protein</fullName>
    </submittedName>
</protein>
<sequence length="43" mass="4523">MLLSSVRPLVSVSRSAEPAKDLSRGVFPDLCSSENFAAAQATN</sequence>
<gene>
    <name evidence="1" type="ORF">J2R99_002208</name>
</gene>
<dbReference type="EMBL" id="JAUSUK010000002">
    <property type="protein sequence ID" value="MDQ0326339.1"/>
    <property type="molecule type" value="Genomic_DNA"/>
</dbReference>
<dbReference type="Proteomes" id="UP001230253">
    <property type="component" value="Unassembled WGS sequence"/>
</dbReference>
<evidence type="ECO:0000313" key="2">
    <source>
        <dbReference type="Proteomes" id="UP001230253"/>
    </source>
</evidence>